<accession>G0H419</accession>
<protein>
    <submittedName>
        <fullName evidence="1">Uncharacterized protein</fullName>
    </submittedName>
</protein>
<dbReference type="Proteomes" id="UP000008889">
    <property type="component" value="Chromosome"/>
</dbReference>
<dbReference type="HOGENOM" id="CLU_1363660_0_0_2"/>
<proteinExistence type="predicted"/>
<evidence type="ECO:0000313" key="1">
    <source>
        <dbReference type="EMBL" id="AEK19485.1"/>
    </source>
</evidence>
<dbReference type="KEGG" id="mmd:GYY_03030"/>
<organism evidence="2">
    <name type="scientific">Methanococcus maripaludis X1</name>
    <dbReference type="NCBI Taxonomy" id="1053692"/>
    <lineage>
        <taxon>Archaea</taxon>
        <taxon>Methanobacteriati</taxon>
        <taxon>Methanobacteriota</taxon>
        <taxon>Methanomada group</taxon>
        <taxon>Methanococci</taxon>
        <taxon>Methanococcales</taxon>
        <taxon>Methanococcaceae</taxon>
        <taxon>Methanococcus</taxon>
    </lineage>
</organism>
<reference evidence="1 2" key="1">
    <citation type="journal article" date="2011" name="J. Bacteriol.">
        <title>Complete Genome Sequence of a Nonculturable Methanococcus maripaludis Strain Extracted in a Metagenomic Survey of Petroleum Reservoir Fluids.</title>
        <authorList>
            <person name="Wang X."/>
            <person name="Greenfield P."/>
            <person name="Li D."/>
            <person name="Hendry P."/>
            <person name="Volk H."/>
            <person name="Sutherland T.D."/>
        </authorList>
    </citation>
    <scope>NUCLEOTIDE SEQUENCE [LARGE SCALE GENOMIC DNA]</scope>
    <source>
        <strain evidence="1 2">X1</strain>
    </source>
</reference>
<sequence length="200" mass="23564">MKKILLLIIGFLLINSSVAIPTLNEKKDYEYPVFEDRFSLLLYACDFENVNYYEIEVNGILNKYSSNQLSLAYEDPYSINSVEIVYNNGSIKEFKRVDYCYGELSEDELLSACILNGIADSFYDYKRDGAYQYYTILNLDSRFLLDDTDLNELYLTEAYFMWLFEEYENAIYYADFVYVPEDQVYKDSILDYSKLALSFT</sequence>
<gene>
    <name evidence="1" type="ORF">GYY_03030</name>
</gene>
<dbReference type="GeneID" id="10982032"/>
<evidence type="ECO:0000313" key="2">
    <source>
        <dbReference type="Proteomes" id="UP000008889"/>
    </source>
</evidence>
<dbReference type="AlphaFoldDB" id="G0H419"/>
<dbReference type="PATRIC" id="fig|1053692.7.peg.598"/>
<dbReference type="EMBL" id="CP002913">
    <property type="protein sequence ID" value="AEK19485.1"/>
    <property type="molecule type" value="Genomic_DNA"/>
</dbReference>
<name>G0H419_METMI</name>
<dbReference type="RefSeq" id="WP_013998976.1">
    <property type="nucleotide sequence ID" value="NC_015847.1"/>
</dbReference>